<keyword evidence="3" id="KW-1185">Reference proteome</keyword>
<comment type="caution">
    <text evidence="2">The sequence shown here is derived from an EMBL/GenBank/DDBJ whole genome shotgun (WGS) entry which is preliminary data.</text>
</comment>
<evidence type="ECO:0000259" key="1">
    <source>
        <dbReference type="PROSITE" id="PS50404"/>
    </source>
</evidence>
<dbReference type="PROSITE" id="PS50404">
    <property type="entry name" value="GST_NTER"/>
    <property type="match status" value="1"/>
</dbReference>
<sequence length="71" mass="8113">MLYAVAKKEFTNQVVTFADWPAVKEEQPLKQLPTLKTEGQVLCQSNVIARHVARRLDSARRRMAICSTRVL</sequence>
<dbReference type="EMBL" id="VXIV02003509">
    <property type="protein sequence ID" value="KAF6016574.1"/>
    <property type="molecule type" value="Genomic_DNA"/>
</dbReference>
<evidence type="ECO:0000313" key="3">
    <source>
        <dbReference type="Proteomes" id="UP000593567"/>
    </source>
</evidence>
<dbReference type="OrthoDB" id="414243at2759"/>
<evidence type="ECO:0000313" key="2">
    <source>
        <dbReference type="EMBL" id="KAF6016574.1"/>
    </source>
</evidence>
<dbReference type="Proteomes" id="UP000593567">
    <property type="component" value="Unassembled WGS sequence"/>
</dbReference>
<dbReference type="Pfam" id="PF02798">
    <property type="entry name" value="GST_N"/>
    <property type="match status" value="1"/>
</dbReference>
<gene>
    <name evidence="2" type="ORF">EB796_025118</name>
</gene>
<proteinExistence type="predicted"/>
<dbReference type="InterPro" id="IPR036249">
    <property type="entry name" value="Thioredoxin-like_sf"/>
</dbReference>
<dbReference type="Gene3D" id="3.40.30.10">
    <property type="entry name" value="Glutaredoxin"/>
    <property type="match status" value="1"/>
</dbReference>
<name>A0A7J7IT49_BUGNE</name>
<organism evidence="2 3">
    <name type="scientific">Bugula neritina</name>
    <name type="common">Brown bryozoan</name>
    <name type="synonym">Sertularia neritina</name>
    <dbReference type="NCBI Taxonomy" id="10212"/>
    <lineage>
        <taxon>Eukaryota</taxon>
        <taxon>Metazoa</taxon>
        <taxon>Spiralia</taxon>
        <taxon>Lophotrochozoa</taxon>
        <taxon>Bryozoa</taxon>
        <taxon>Gymnolaemata</taxon>
        <taxon>Cheilostomatida</taxon>
        <taxon>Flustrina</taxon>
        <taxon>Buguloidea</taxon>
        <taxon>Bugulidae</taxon>
        <taxon>Bugula</taxon>
    </lineage>
</organism>
<dbReference type="InterPro" id="IPR004045">
    <property type="entry name" value="Glutathione_S-Trfase_N"/>
</dbReference>
<dbReference type="SUPFAM" id="SSF52833">
    <property type="entry name" value="Thioredoxin-like"/>
    <property type="match status" value="1"/>
</dbReference>
<dbReference type="AlphaFoldDB" id="A0A7J7IT49"/>
<reference evidence="2" key="1">
    <citation type="submission" date="2020-06" db="EMBL/GenBank/DDBJ databases">
        <title>Draft genome of Bugula neritina, a colonial animal packing powerful symbionts and potential medicines.</title>
        <authorList>
            <person name="Rayko M."/>
        </authorList>
    </citation>
    <scope>NUCLEOTIDE SEQUENCE [LARGE SCALE GENOMIC DNA]</scope>
    <source>
        <strain evidence="2">Kwan_BN1</strain>
    </source>
</reference>
<feature type="domain" description="GST N-terminal" evidence="1">
    <location>
        <begin position="1"/>
        <end position="60"/>
    </location>
</feature>
<accession>A0A7J7IT49</accession>
<protein>
    <recommendedName>
        <fullName evidence="1">GST N-terminal domain-containing protein</fullName>
    </recommendedName>
</protein>